<keyword evidence="7" id="KW-1185">Reference proteome</keyword>
<evidence type="ECO:0000313" key="6">
    <source>
        <dbReference type="EMBL" id="QEX24906.1"/>
    </source>
</evidence>
<keyword evidence="3" id="KW-0560">Oxidoreductase</keyword>
<dbReference type="Pfam" id="PF03241">
    <property type="entry name" value="HpaB"/>
    <property type="match status" value="1"/>
</dbReference>
<gene>
    <name evidence="6" type="ORF">FRZ61_48480</name>
</gene>
<name>A0A5J6NAM7_9PROT</name>
<dbReference type="Gene3D" id="1.20.140.10">
    <property type="entry name" value="Butyryl-CoA Dehydrogenase, subunit A, domain 3"/>
    <property type="match status" value="1"/>
</dbReference>
<dbReference type="InterPro" id="IPR024674">
    <property type="entry name" value="HpaB/PvcC/4-BUDH_N"/>
</dbReference>
<feature type="domain" description="HpaB/PvcC/4-BUDH N-terminal" evidence="5">
    <location>
        <begin position="32"/>
        <end position="295"/>
    </location>
</feature>
<dbReference type="InterPro" id="IPR036250">
    <property type="entry name" value="AcylCo_DH-like_C"/>
</dbReference>
<dbReference type="PANTHER" id="PTHR36117:SF3">
    <property type="entry name" value="4-HYDROXYPHENYLACETATE 3-MONOOXYGENASE-RELATED"/>
    <property type="match status" value="1"/>
</dbReference>
<proteinExistence type="predicted"/>
<feature type="domain" description="HpaB/PvcC/4-BUDH C-terminal" evidence="4">
    <location>
        <begin position="317"/>
        <end position="497"/>
    </location>
</feature>
<evidence type="ECO:0000256" key="2">
    <source>
        <dbReference type="ARBA" id="ARBA00022827"/>
    </source>
</evidence>
<evidence type="ECO:0000259" key="5">
    <source>
        <dbReference type="Pfam" id="PF11794"/>
    </source>
</evidence>
<evidence type="ECO:0000256" key="3">
    <source>
        <dbReference type="ARBA" id="ARBA00023002"/>
    </source>
</evidence>
<dbReference type="SUPFAM" id="SSF47203">
    <property type="entry name" value="Acyl-CoA dehydrogenase C-terminal domain-like"/>
    <property type="match status" value="1"/>
</dbReference>
<dbReference type="InterPro" id="IPR004925">
    <property type="entry name" value="HpaB/PvcC/4-BUDH"/>
</dbReference>
<dbReference type="InterPro" id="IPR009100">
    <property type="entry name" value="AcylCoA_DH/oxidase_NM_dom_sf"/>
</dbReference>
<dbReference type="Proteomes" id="UP000325797">
    <property type="component" value="Chromosome"/>
</dbReference>
<dbReference type="InterPro" id="IPR046373">
    <property type="entry name" value="Acyl-CoA_Oxase/DH_mid-dom_sf"/>
</dbReference>
<dbReference type="Pfam" id="PF11794">
    <property type="entry name" value="HpaB_N"/>
    <property type="match status" value="1"/>
</dbReference>
<evidence type="ECO:0000313" key="7">
    <source>
        <dbReference type="Proteomes" id="UP000325797"/>
    </source>
</evidence>
<dbReference type="EMBL" id="CP042582">
    <property type="protein sequence ID" value="QEX24906.1"/>
    <property type="molecule type" value="Genomic_DNA"/>
</dbReference>
<evidence type="ECO:0000256" key="1">
    <source>
        <dbReference type="ARBA" id="ARBA00022630"/>
    </source>
</evidence>
<keyword evidence="1" id="KW-0285">Flavoprotein</keyword>
<reference evidence="6 7" key="1">
    <citation type="submission" date="2019-08" db="EMBL/GenBank/DDBJ databases">
        <title>Hyperibacter terrae gen. nov., sp. nov. and Hyperibacter viscosus sp. nov., two new members in the family Rhodospirillaceae isolated from the rhizosphere of Hypericum perforatum.</title>
        <authorList>
            <person name="Noviana Z."/>
        </authorList>
    </citation>
    <scope>NUCLEOTIDE SEQUENCE [LARGE SCALE GENOMIC DNA]</scope>
    <source>
        <strain evidence="6 7">R5959</strain>
    </source>
</reference>
<dbReference type="GO" id="GO:0016627">
    <property type="term" value="F:oxidoreductase activity, acting on the CH-CH group of donors"/>
    <property type="evidence" value="ECO:0007669"/>
    <property type="project" value="InterPro"/>
</dbReference>
<dbReference type="PANTHER" id="PTHR36117">
    <property type="entry name" value="4-HYDROXYPHENYLACETATE 3-MONOOXYGENASE-RELATED"/>
    <property type="match status" value="1"/>
</dbReference>
<keyword evidence="2" id="KW-0274">FAD</keyword>
<protein>
    <submittedName>
        <fullName evidence="6">4-hydroxyphenylacetate 3-hydroxylase</fullName>
    </submittedName>
</protein>
<dbReference type="AlphaFoldDB" id="A0A5J6NAM7"/>
<dbReference type="OrthoDB" id="7233724at2"/>
<evidence type="ECO:0000259" key="4">
    <source>
        <dbReference type="Pfam" id="PF03241"/>
    </source>
</evidence>
<sequence length="502" mass="55504">MRHAAEPMPAGIRDYVVSKSLPRRPNDANLRTGPEFRESLRDGRHVVVDGRDVSDVTAEPTLARGIDQLARYFDAQHDPATRDLLTAIEPGTGERISTAWLVPRSIEDLWRYDAMIKCSTALSFGVFGRPPDYGPVKAISFVAWNHLVRKEEPEALDKILHFLRVGQRNNLTSADIIIDVQTDRKQPVAQRAARLRVVEERKDGVLVSGAKAGNSVLAQGNIGTISMPPPQPGMPEECMIWAAVPANAPGMTLLLREGVTNGRESAEDHPIDAHGEEADGLLIFDRVFIPWDYVFSYKNRATAEIYNILGQFAFWKIATRLSYRAEIFAGAAQLIVDALGTDHIPAVRALVSEVIHYAATLRGMMTAAIEQAKPTESGVMLPDHVFVTAGRLHSIEAYPRIMQILRELSGQGLIGRVPQATWDRPDFGPLLDAYLPGHKLDGRNKNRLFNLVWDMTCSPSAMRLALFENINATPAPALREELYRVYDRGPAMAAIRARAGIG</sequence>
<accession>A0A5J6NAM7</accession>
<dbReference type="Gene3D" id="2.40.110.10">
    <property type="entry name" value="Butyryl-CoA Dehydrogenase, subunit A, domain 2"/>
    <property type="match status" value="1"/>
</dbReference>
<dbReference type="KEGG" id="hadh:FRZ61_48480"/>
<dbReference type="RefSeq" id="WP_151120175.1">
    <property type="nucleotide sequence ID" value="NZ_CP042582.1"/>
</dbReference>
<dbReference type="InterPro" id="IPR024719">
    <property type="entry name" value="HpaB/PvcC/4-BUDH_C"/>
</dbReference>
<dbReference type="SUPFAM" id="SSF56645">
    <property type="entry name" value="Acyl-CoA dehydrogenase NM domain-like"/>
    <property type="match status" value="1"/>
</dbReference>
<dbReference type="Gene3D" id="1.10.3140.10">
    <property type="entry name" value="4-hydroxybutyryl-coa dehydratase, domain 1"/>
    <property type="match status" value="1"/>
</dbReference>
<organism evidence="6 7">
    <name type="scientific">Hypericibacter adhaerens</name>
    <dbReference type="NCBI Taxonomy" id="2602016"/>
    <lineage>
        <taxon>Bacteria</taxon>
        <taxon>Pseudomonadati</taxon>
        <taxon>Pseudomonadota</taxon>
        <taxon>Alphaproteobacteria</taxon>
        <taxon>Rhodospirillales</taxon>
        <taxon>Dongiaceae</taxon>
        <taxon>Hypericibacter</taxon>
    </lineage>
</organism>